<dbReference type="PROSITE" id="PS50042">
    <property type="entry name" value="CNMP_BINDING_3"/>
    <property type="match status" value="1"/>
</dbReference>
<organism evidence="2 3">
    <name type="scientific">Nocardioides dubius</name>
    <dbReference type="NCBI Taxonomy" id="317019"/>
    <lineage>
        <taxon>Bacteria</taxon>
        <taxon>Bacillati</taxon>
        <taxon>Actinomycetota</taxon>
        <taxon>Actinomycetes</taxon>
        <taxon>Propionibacteriales</taxon>
        <taxon>Nocardioidaceae</taxon>
        <taxon>Nocardioides</taxon>
    </lineage>
</organism>
<dbReference type="PANTHER" id="PTHR11635:SF152">
    <property type="entry name" value="CAMP-DEPENDENT PROTEIN KINASE TYPE I REGULATORY SUBUNIT-RELATED"/>
    <property type="match status" value="1"/>
</dbReference>
<dbReference type="InterPro" id="IPR018490">
    <property type="entry name" value="cNMP-bd_dom_sf"/>
</dbReference>
<comment type="caution">
    <text evidence="2">The sequence shown here is derived from an EMBL/GenBank/DDBJ whole genome shotgun (WGS) entry which is preliminary data.</text>
</comment>
<dbReference type="CDD" id="cd00038">
    <property type="entry name" value="CAP_ED"/>
    <property type="match status" value="1"/>
</dbReference>
<dbReference type="InterPro" id="IPR000595">
    <property type="entry name" value="cNMP-bd_dom"/>
</dbReference>
<reference evidence="2 3" key="1">
    <citation type="journal article" date="2019" name="Int. J. Syst. Evol. Microbiol.">
        <title>The Global Catalogue of Microorganisms (GCM) 10K type strain sequencing project: providing services to taxonomists for standard genome sequencing and annotation.</title>
        <authorList>
            <consortium name="The Broad Institute Genomics Platform"/>
            <consortium name="The Broad Institute Genome Sequencing Center for Infectious Disease"/>
            <person name="Wu L."/>
            <person name="Ma J."/>
        </authorList>
    </citation>
    <scope>NUCLEOTIDE SEQUENCE [LARGE SCALE GENOMIC DNA]</scope>
    <source>
        <strain evidence="2 3">JCM 13008</strain>
    </source>
</reference>
<sequence length="130" mass="14217">MPDATGRLQQISRFDDLTDAEIALIARAGTAVNVPADWSLIWEKTPADKAYLILDGEVSVRREGVEIARLGPGDTVGESAIVAHRLRSASVVSLTPLQVLHFTAESVNDLLKASPRFREALEQTTRERLP</sequence>
<dbReference type="Proteomes" id="UP001501581">
    <property type="component" value="Unassembled WGS sequence"/>
</dbReference>
<dbReference type="Pfam" id="PF00027">
    <property type="entry name" value="cNMP_binding"/>
    <property type="match status" value="1"/>
</dbReference>
<protein>
    <recommendedName>
        <fullName evidence="1">Cyclic nucleotide-binding domain-containing protein</fullName>
    </recommendedName>
</protein>
<dbReference type="Gene3D" id="2.60.120.10">
    <property type="entry name" value="Jelly Rolls"/>
    <property type="match status" value="1"/>
</dbReference>
<evidence type="ECO:0000313" key="3">
    <source>
        <dbReference type="Proteomes" id="UP001501581"/>
    </source>
</evidence>
<proteinExistence type="predicted"/>
<dbReference type="PANTHER" id="PTHR11635">
    <property type="entry name" value="CAMP-DEPENDENT PROTEIN KINASE REGULATORY CHAIN"/>
    <property type="match status" value="1"/>
</dbReference>
<keyword evidence="3" id="KW-1185">Reference proteome</keyword>
<gene>
    <name evidence="2" type="ORF">GCM10009668_42480</name>
</gene>
<feature type="domain" description="Cyclic nucleotide-binding" evidence="1">
    <location>
        <begin position="13"/>
        <end position="128"/>
    </location>
</feature>
<evidence type="ECO:0000259" key="1">
    <source>
        <dbReference type="PROSITE" id="PS50042"/>
    </source>
</evidence>
<evidence type="ECO:0000313" key="2">
    <source>
        <dbReference type="EMBL" id="GAA1115246.1"/>
    </source>
</evidence>
<dbReference type="RefSeq" id="WP_343996948.1">
    <property type="nucleotide sequence ID" value="NZ_BAAALG010000019.1"/>
</dbReference>
<dbReference type="SMART" id="SM00100">
    <property type="entry name" value="cNMP"/>
    <property type="match status" value="1"/>
</dbReference>
<accession>A0ABN1U3K4</accession>
<dbReference type="EMBL" id="BAAALG010000019">
    <property type="protein sequence ID" value="GAA1115246.1"/>
    <property type="molecule type" value="Genomic_DNA"/>
</dbReference>
<dbReference type="InterPro" id="IPR050503">
    <property type="entry name" value="cAMP-dep_PK_reg_su-like"/>
</dbReference>
<dbReference type="PROSITE" id="PS00889">
    <property type="entry name" value="CNMP_BINDING_2"/>
    <property type="match status" value="1"/>
</dbReference>
<dbReference type="SUPFAM" id="SSF51206">
    <property type="entry name" value="cAMP-binding domain-like"/>
    <property type="match status" value="1"/>
</dbReference>
<dbReference type="InterPro" id="IPR018488">
    <property type="entry name" value="cNMP-bd_CS"/>
</dbReference>
<dbReference type="InterPro" id="IPR014710">
    <property type="entry name" value="RmlC-like_jellyroll"/>
</dbReference>
<name>A0ABN1U3K4_9ACTN</name>